<dbReference type="Pfam" id="PF17917">
    <property type="entry name" value="RT_RNaseH"/>
    <property type="match status" value="1"/>
</dbReference>
<dbReference type="STRING" id="6945.B7QGW2"/>
<dbReference type="SUPFAM" id="SSF56672">
    <property type="entry name" value="DNA/RNA polymerases"/>
    <property type="match status" value="1"/>
</dbReference>
<proteinExistence type="predicted"/>
<accession>B7QGW2</accession>
<keyword evidence="5 8" id="KW-0378">Hydrolase</keyword>
<evidence type="ECO:0000256" key="2">
    <source>
        <dbReference type="ARBA" id="ARBA00022695"/>
    </source>
</evidence>
<dbReference type="PANTHER" id="PTHR37984">
    <property type="entry name" value="PROTEIN CBG26694"/>
    <property type="match status" value="1"/>
</dbReference>
<dbReference type="GO" id="GO:0003964">
    <property type="term" value="F:RNA-directed DNA polymerase activity"/>
    <property type="evidence" value="ECO:0007669"/>
    <property type="project" value="UniProtKB-KW"/>
</dbReference>
<dbReference type="HOGENOM" id="CLU_000384_33_3_1"/>
<dbReference type="PANTHER" id="PTHR37984:SF5">
    <property type="entry name" value="PROTEIN NYNRIN-LIKE"/>
    <property type="match status" value="1"/>
</dbReference>
<keyword evidence="1" id="KW-0808">Transferase</keyword>
<dbReference type="EMBL" id="ABJB010953291">
    <property type="status" value="NOT_ANNOTATED_CDS"/>
    <property type="molecule type" value="Genomic_DNA"/>
</dbReference>
<sequence>MPFIGLVNYYHKYIPQFCEKASPLTDALKKTEPTKIEWDDRKIHAFEALKLALATQPVLVSPDYTRPFLVQCDASEKGLGVVLSQENEGEEHPVLFASRKLTSREQAYSTIEKECACLVWAVEKLRCYLYGSEFILITDHRPLTWLQQLSPQNGRLLRWSLTLQEYSFLVRHKKEKLHANADYLSRAL</sequence>
<dbReference type="GO" id="GO:0004523">
    <property type="term" value="F:RNA-DNA hybrid ribonuclease activity"/>
    <property type="evidence" value="ECO:0007669"/>
    <property type="project" value="UniProtKB-EC"/>
</dbReference>
<dbReference type="PaxDb" id="6945-B7QGW2"/>
<dbReference type="InterPro" id="IPR041373">
    <property type="entry name" value="RT_RNaseH"/>
</dbReference>
<dbReference type="VEuPathDB" id="VectorBase:ISCI023748"/>
<keyword evidence="4" id="KW-0255">Endonuclease</keyword>
<dbReference type="InterPro" id="IPR043502">
    <property type="entry name" value="DNA/RNA_pol_sf"/>
</dbReference>
<evidence type="ECO:0000256" key="4">
    <source>
        <dbReference type="ARBA" id="ARBA00022759"/>
    </source>
</evidence>
<keyword evidence="3" id="KW-0540">Nuclease</keyword>
<evidence type="ECO:0000313" key="10">
    <source>
        <dbReference type="Proteomes" id="UP000001555"/>
    </source>
</evidence>
<dbReference type="EC" id="3.1.26.4" evidence="8"/>
<evidence type="ECO:0000256" key="5">
    <source>
        <dbReference type="ARBA" id="ARBA00022801"/>
    </source>
</evidence>
<evidence type="ECO:0000256" key="6">
    <source>
        <dbReference type="ARBA" id="ARBA00022918"/>
    </source>
</evidence>
<keyword evidence="2" id="KW-0548">Nucleotidyltransferase</keyword>
<dbReference type="CDD" id="cd09274">
    <property type="entry name" value="RNase_HI_RT_Ty3"/>
    <property type="match status" value="1"/>
</dbReference>
<evidence type="ECO:0000256" key="1">
    <source>
        <dbReference type="ARBA" id="ARBA00022679"/>
    </source>
</evidence>
<evidence type="ECO:0000256" key="3">
    <source>
        <dbReference type="ARBA" id="ARBA00022722"/>
    </source>
</evidence>
<dbReference type="OrthoDB" id="6514906at2759"/>
<reference evidence="9" key="2">
    <citation type="submission" date="2020-05" db="UniProtKB">
        <authorList>
            <consortium name="EnsemblMetazoa"/>
        </authorList>
    </citation>
    <scope>IDENTIFICATION</scope>
    <source>
        <strain evidence="9">wikel</strain>
    </source>
</reference>
<reference evidence="8 10" key="1">
    <citation type="submission" date="2008-03" db="EMBL/GenBank/DDBJ databases">
        <title>Annotation of Ixodes scapularis.</title>
        <authorList>
            <consortium name="Ixodes scapularis Genome Project Consortium"/>
            <person name="Caler E."/>
            <person name="Hannick L.I."/>
            <person name="Bidwell S."/>
            <person name="Joardar V."/>
            <person name="Thiagarajan M."/>
            <person name="Amedeo P."/>
            <person name="Galinsky K.J."/>
            <person name="Schobel S."/>
            <person name="Inman J."/>
            <person name="Hostetler J."/>
            <person name="Miller J."/>
            <person name="Hammond M."/>
            <person name="Megy K."/>
            <person name="Lawson D."/>
            <person name="Kodira C."/>
            <person name="Sutton G."/>
            <person name="Meyer J."/>
            <person name="Hill C.A."/>
            <person name="Birren B."/>
            <person name="Nene V."/>
            <person name="Collins F."/>
            <person name="Alarcon-Chaidez F."/>
            <person name="Wikel S."/>
            <person name="Strausberg R."/>
        </authorList>
    </citation>
    <scope>NUCLEOTIDE SEQUENCE [LARGE SCALE GENOMIC DNA]</scope>
    <source>
        <strain evidence="10">Wikel</strain>
        <strain evidence="8">Wikel colony</strain>
    </source>
</reference>
<dbReference type="Gene3D" id="3.30.70.270">
    <property type="match status" value="1"/>
</dbReference>
<evidence type="ECO:0000313" key="8">
    <source>
        <dbReference type="EMBL" id="EEC18084.1"/>
    </source>
</evidence>
<evidence type="ECO:0000259" key="7">
    <source>
        <dbReference type="Pfam" id="PF17917"/>
    </source>
</evidence>
<evidence type="ECO:0000313" key="9">
    <source>
        <dbReference type="EnsemblMetazoa" id="ISCW023748-PA"/>
    </source>
</evidence>
<dbReference type="FunFam" id="3.10.20.370:FF:000001">
    <property type="entry name" value="Retrovirus-related Pol polyprotein from transposon 17.6-like protein"/>
    <property type="match status" value="1"/>
</dbReference>
<dbReference type="InterPro" id="IPR050951">
    <property type="entry name" value="Retrovirus_Pol_polyprotein"/>
</dbReference>
<dbReference type="VEuPathDB" id="VectorBase:ISCP_000969"/>
<keyword evidence="6" id="KW-0695">RNA-directed DNA polymerase</keyword>
<gene>
    <name evidence="8" type="ORF">IscW_ISCW023748</name>
</gene>
<organism>
    <name type="scientific">Ixodes scapularis</name>
    <name type="common">Black-legged tick</name>
    <name type="synonym">Deer tick</name>
    <dbReference type="NCBI Taxonomy" id="6945"/>
    <lineage>
        <taxon>Eukaryota</taxon>
        <taxon>Metazoa</taxon>
        <taxon>Ecdysozoa</taxon>
        <taxon>Arthropoda</taxon>
        <taxon>Chelicerata</taxon>
        <taxon>Arachnida</taxon>
        <taxon>Acari</taxon>
        <taxon>Parasitiformes</taxon>
        <taxon>Ixodida</taxon>
        <taxon>Ixodoidea</taxon>
        <taxon>Ixodidae</taxon>
        <taxon>Ixodinae</taxon>
        <taxon>Ixodes</taxon>
    </lineage>
</organism>
<name>B7QGW2_IXOSC</name>
<protein>
    <submittedName>
        <fullName evidence="8 9">Polyprotein of retroviral origin, putative</fullName>
        <ecNumber evidence="8">3.1.26.4</ecNumber>
    </submittedName>
</protein>
<dbReference type="InParanoid" id="B7QGW2"/>
<dbReference type="AlphaFoldDB" id="B7QGW2"/>
<dbReference type="EnsemblMetazoa" id="ISCW023748-RA">
    <property type="protein sequence ID" value="ISCW023748-PA"/>
    <property type="gene ID" value="ISCW023748"/>
</dbReference>
<dbReference type="VEuPathDB" id="VectorBase:ISCW023748"/>
<feature type="domain" description="Reverse transcriptase RNase H-like" evidence="7">
    <location>
        <begin position="63"/>
        <end position="166"/>
    </location>
</feature>
<dbReference type="InterPro" id="IPR043128">
    <property type="entry name" value="Rev_trsase/Diguanyl_cyclase"/>
</dbReference>
<dbReference type="Proteomes" id="UP000001555">
    <property type="component" value="Unassembled WGS sequence"/>
</dbReference>
<keyword evidence="10" id="KW-1185">Reference proteome</keyword>
<dbReference type="EMBL" id="DS934994">
    <property type="protein sequence ID" value="EEC18084.1"/>
    <property type="molecule type" value="Genomic_DNA"/>
</dbReference>